<dbReference type="EMBL" id="JACSCY010000015">
    <property type="protein sequence ID" value="MBC6612540.1"/>
    <property type="molecule type" value="Genomic_DNA"/>
</dbReference>
<organism evidence="2 3">
    <name type="scientific">Hymenobacter citatus</name>
    <dbReference type="NCBI Taxonomy" id="2763506"/>
    <lineage>
        <taxon>Bacteria</taxon>
        <taxon>Pseudomonadati</taxon>
        <taxon>Bacteroidota</taxon>
        <taxon>Cytophagia</taxon>
        <taxon>Cytophagales</taxon>
        <taxon>Hymenobacteraceae</taxon>
        <taxon>Hymenobacter</taxon>
    </lineage>
</organism>
<keyword evidence="3" id="KW-1185">Reference proteome</keyword>
<accession>A0ABR7MNA3</accession>
<comment type="caution">
    <text evidence="2">The sequence shown here is derived from an EMBL/GenBank/DDBJ whole genome shotgun (WGS) entry which is preliminary data.</text>
</comment>
<feature type="transmembrane region" description="Helical" evidence="1">
    <location>
        <begin position="198"/>
        <end position="217"/>
    </location>
</feature>
<reference evidence="2 3" key="1">
    <citation type="submission" date="2020-08" db="EMBL/GenBank/DDBJ databases">
        <title>Hymenobacter sp.</title>
        <authorList>
            <person name="Kim M.K."/>
        </authorList>
    </citation>
    <scope>NUCLEOTIDE SEQUENCE [LARGE SCALE GENOMIC DNA]</scope>
    <source>
        <strain evidence="2 3">BT507</strain>
    </source>
</reference>
<feature type="transmembrane region" description="Helical" evidence="1">
    <location>
        <begin position="6"/>
        <end position="27"/>
    </location>
</feature>
<protein>
    <recommendedName>
        <fullName evidence="4">AraC family transcriptional regulator</fullName>
    </recommendedName>
</protein>
<keyword evidence="1" id="KW-1133">Transmembrane helix</keyword>
<sequence length="236" mass="25821">MENVPAALGLAFALTTAFTVGLFYRAAHCSRPTLYLLLAWLLVQGGISATGFYDAPQALPPRLLLAVAPALAGIVALLLTTRGRAYLDHLRLDTLTLLHVVRVPVELVLLGLFLYKAVPQLITLEGYNWDIFSGLSAPVLYYAVFKRHKLGRKTLLCWNVLCLVLLLNVVFCAVLSVPSPVQRFGFEQPNVAVLYFPFVWLPSCVVPLVLLAHLAAIRQLTGTYSSSSNSTRTEGV</sequence>
<name>A0ABR7MNA3_9BACT</name>
<dbReference type="RefSeq" id="WP_187320770.1">
    <property type="nucleotide sequence ID" value="NZ_JACSCY010000015.1"/>
</dbReference>
<feature type="transmembrane region" description="Helical" evidence="1">
    <location>
        <begin position="34"/>
        <end position="53"/>
    </location>
</feature>
<proteinExistence type="predicted"/>
<gene>
    <name evidence="2" type="ORF">H8B15_16580</name>
</gene>
<evidence type="ECO:0000313" key="3">
    <source>
        <dbReference type="Proteomes" id="UP000622017"/>
    </source>
</evidence>
<evidence type="ECO:0000256" key="1">
    <source>
        <dbReference type="SAM" id="Phobius"/>
    </source>
</evidence>
<keyword evidence="1" id="KW-0812">Transmembrane</keyword>
<evidence type="ECO:0008006" key="4">
    <source>
        <dbReference type="Google" id="ProtNLM"/>
    </source>
</evidence>
<dbReference type="Proteomes" id="UP000622017">
    <property type="component" value="Unassembled WGS sequence"/>
</dbReference>
<feature type="transmembrane region" description="Helical" evidence="1">
    <location>
        <begin position="156"/>
        <end position="178"/>
    </location>
</feature>
<feature type="transmembrane region" description="Helical" evidence="1">
    <location>
        <begin position="59"/>
        <end position="80"/>
    </location>
</feature>
<keyword evidence="1" id="KW-0472">Membrane</keyword>
<evidence type="ECO:0000313" key="2">
    <source>
        <dbReference type="EMBL" id="MBC6612540.1"/>
    </source>
</evidence>